<name>A0A0P0WB28_ORYSJ</name>
<organism evidence="2 3">
    <name type="scientific">Oryza sativa subsp. japonica</name>
    <name type="common">Rice</name>
    <dbReference type="NCBI Taxonomy" id="39947"/>
    <lineage>
        <taxon>Eukaryota</taxon>
        <taxon>Viridiplantae</taxon>
        <taxon>Streptophyta</taxon>
        <taxon>Embryophyta</taxon>
        <taxon>Tracheophyta</taxon>
        <taxon>Spermatophyta</taxon>
        <taxon>Magnoliopsida</taxon>
        <taxon>Liliopsida</taxon>
        <taxon>Poales</taxon>
        <taxon>Poaceae</taxon>
        <taxon>BOP clade</taxon>
        <taxon>Oryzoideae</taxon>
        <taxon>Oryzeae</taxon>
        <taxon>Oryzinae</taxon>
        <taxon>Oryza</taxon>
        <taxon>Oryza sativa</taxon>
    </lineage>
</organism>
<dbReference type="AlphaFoldDB" id="A0A0P0WB28"/>
<reference evidence="2 3" key="2">
    <citation type="journal article" date="2013" name="Plant Cell Physiol.">
        <title>Rice Annotation Project Database (RAP-DB): an integrative and interactive database for rice genomics.</title>
        <authorList>
            <person name="Sakai H."/>
            <person name="Lee S.S."/>
            <person name="Tanaka T."/>
            <person name="Numa H."/>
            <person name="Kim J."/>
            <person name="Kawahara Y."/>
            <person name="Wakimoto H."/>
            <person name="Yang C.C."/>
            <person name="Iwamoto M."/>
            <person name="Abe T."/>
            <person name="Yamada Y."/>
            <person name="Muto A."/>
            <person name="Inokuchi H."/>
            <person name="Ikemura T."/>
            <person name="Matsumoto T."/>
            <person name="Sasaki T."/>
            <person name="Itoh T."/>
        </authorList>
    </citation>
    <scope>NUCLEOTIDE SEQUENCE [LARGE SCALE GENOMIC DNA]</scope>
    <source>
        <strain evidence="3">cv. Nipponbare</strain>
    </source>
</reference>
<dbReference type="PaxDb" id="39947-A0A0P0WB28"/>
<accession>A0A0P0WB28</accession>
<protein>
    <submittedName>
        <fullName evidence="2">Os04g0462801 protein</fullName>
    </submittedName>
</protein>
<proteinExistence type="predicted"/>
<evidence type="ECO:0000256" key="1">
    <source>
        <dbReference type="SAM" id="MobiDB-lite"/>
    </source>
</evidence>
<dbReference type="EMBL" id="AP014960">
    <property type="protein sequence ID" value="BAS89566.1"/>
    <property type="molecule type" value="Genomic_DNA"/>
</dbReference>
<sequence>MGPRLYAAMGEERSKRMCLVGVGSLLPPSCVGKLEGMEQPGWGRSATAVMVELELKWWCHHRVLISHPEPVVLPSSLISFFIPFSFCNGNDDMERPIGRRMKGRGGAGTSPGGTLSRPH</sequence>
<feature type="region of interest" description="Disordered" evidence="1">
    <location>
        <begin position="95"/>
        <end position="119"/>
    </location>
</feature>
<gene>
    <name evidence="2" type="ordered locus">Os04g0462801</name>
    <name evidence="2" type="ORF">OSNPB_040462801</name>
</gene>
<dbReference type="InParanoid" id="A0A0P0WB28"/>
<reference evidence="2 3" key="3">
    <citation type="journal article" date="2013" name="Rice">
        <title>Improvement of the Oryza sativa Nipponbare reference genome using next generation sequence and optical map data.</title>
        <authorList>
            <person name="Kawahara Y."/>
            <person name="de la Bastide M."/>
            <person name="Hamilton J.P."/>
            <person name="Kanamori H."/>
            <person name="McCombie W.R."/>
            <person name="Ouyang S."/>
            <person name="Schwartz D.C."/>
            <person name="Tanaka T."/>
            <person name="Wu J."/>
            <person name="Zhou S."/>
            <person name="Childs K.L."/>
            <person name="Davidson R.M."/>
            <person name="Lin H."/>
            <person name="Quesada-Ocampo L."/>
            <person name="Vaillancourt B."/>
            <person name="Sakai H."/>
            <person name="Lee S.S."/>
            <person name="Kim J."/>
            <person name="Numa H."/>
            <person name="Itoh T."/>
            <person name="Buell C.R."/>
            <person name="Matsumoto T."/>
        </authorList>
    </citation>
    <scope>NUCLEOTIDE SEQUENCE [LARGE SCALE GENOMIC DNA]</scope>
    <source>
        <strain evidence="3">cv. Nipponbare</strain>
    </source>
</reference>
<evidence type="ECO:0000313" key="3">
    <source>
        <dbReference type="Proteomes" id="UP000059680"/>
    </source>
</evidence>
<evidence type="ECO:0000313" key="2">
    <source>
        <dbReference type="EMBL" id="BAS89566.1"/>
    </source>
</evidence>
<dbReference type="Proteomes" id="UP000059680">
    <property type="component" value="Chromosome 4"/>
</dbReference>
<keyword evidence="3" id="KW-1185">Reference proteome</keyword>
<reference evidence="3" key="1">
    <citation type="journal article" date="2005" name="Nature">
        <title>The map-based sequence of the rice genome.</title>
        <authorList>
            <consortium name="International rice genome sequencing project (IRGSP)"/>
            <person name="Matsumoto T."/>
            <person name="Wu J."/>
            <person name="Kanamori H."/>
            <person name="Katayose Y."/>
            <person name="Fujisawa M."/>
            <person name="Namiki N."/>
            <person name="Mizuno H."/>
            <person name="Yamamoto K."/>
            <person name="Antonio B.A."/>
            <person name="Baba T."/>
            <person name="Sakata K."/>
            <person name="Nagamura Y."/>
            <person name="Aoki H."/>
            <person name="Arikawa K."/>
            <person name="Arita K."/>
            <person name="Bito T."/>
            <person name="Chiden Y."/>
            <person name="Fujitsuka N."/>
            <person name="Fukunaka R."/>
            <person name="Hamada M."/>
            <person name="Harada C."/>
            <person name="Hayashi A."/>
            <person name="Hijishita S."/>
            <person name="Honda M."/>
            <person name="Hosokawa S."/>
            <person name="Ichikawa Y."/>
            <person name="Idonuma A."/>
            <person name="Iijima M."/>
            <person name="Ikeda M."/>
            <person name="Ikeno M."/>
            <person name="Ito K."/>
            <person name="Ito S."/>
            <person name="Ito T."/>
            <person name="Ito Y."/>
            <person name="Ito Y."/>
            <person name="Iwabuchi A."/>
            <person name="Kamiya K."/>
            <person name="Karasawa W."/>
            <person name="Kurita K."/>
            <person name="Katagiri S."/>
            <person name="Kikuta A."/>
            <person name="Kobayashi H."/>
            <person name="Kobayashi N."/>
            <person name="Machita K."/>
            <person name="Maehara T."/>
            <person name="Masukawa M."/>
            <person name="Mizubayashi T."/>
            <person name="Mukai Y."/>
            <person name="Nagasaki H."/>
            <person name="Nagata Y."/>
            <person name="Naito S."/>
            <person name="Nakashima M."/>
            <person name="Nakama Y."/>
            <person name="Nakamichi Y."/>
            <person name="Nakamura M."/>
            <person name="Meguro A."/>
            <person name="Negishi M."/>
            <person name="Ohta I."/>
            <person name="Ohta T."/>
            <person name="Okamoto M."/>
            <person name="Ono N."/>
            <person name="Saji S."/>
            <person name="Sakaguchi M."/>
            <person name="Sakai K."/>
            <person name="Shibata M."/>
            <person name="Shimokawa T."/>
            <person name="Song J."/>
            <person name="Takazaki Y."/>
            <person name="Terasawa K."/>
            <person name="Tsugane M."/>
            <person name="Tsuji K."/>
            <person name="Ueda S."/>
            <person name="Waki K."/>
            <person name="Yamagata H."/>
            <person name="Yamamoto M."/>
            <person name="Yamamoto S."/>
            <person name="Yamane H."/>
            <person name="Yoshiki S."/>
            <person name="Yoshihara R."/>
            <person name="Yukawa K."/>
            <person name="Zhong H."/>
            <person name="Yano M."/>
            <person name="Yuan Q."/>
            <person name="Ouyang S."/>
            <person name="Liu J."/>
            <person name="Jones K.M."/>
            <person name="Gansberger K."/>
            <person name="Moffat K."/>
            <person name="Hill J."/>
            <person name="Bera J."/>
            <person name="Fadrosh D."/>
            <person name="Jin S."/>
            <person name="Johri S."/>
            <person name="Kim M."/>
            <person name="Overton L."/>
            <person name="Reardon M."/>
            <person name="Tsitrin T."/>
            <person name="Vuong H."/>
            <person name="Weaver B."/>
            <person name="Ciecko A."/>
            <person name="Tallon L."/>
            <person name="Jackson J."/>
            <person name="Pai G."/>
            <person name="Aken S.V."/>
            <person name="Utterback T."/>
            <person name="Reidmuller S."/>
            <person name="Feldblyum T."/>
            <person name="Hsiao J."/>
            <person name="Zismann V."/>
            <person name="Iobst S."/>
            <person name="de Vazeille A.R."/>
            <person name="Buell C.R."/>
            <person name="Ying K."/>
            <person name="Li Y."/>
            <person name="Lu T."/>
            <person name="Huang Y."/>
            <person name="Zhao Q."/>
            <person name="Feng Q."/>
            <person name="Zhang L."/>
            <person name="Zhu J."/>
            <person name="Weng Q."/>
            <person name="Mu J."/>
            <person name="Lu Y."/>
            <person name="Fan D."/>
            <person name="Liu Y."/>
            <person name="Guan J."/>
            <person name="Zhang Y."/>
            <person name="Yu S."/>
            <person name="Liu X."/>
            <person name="Zhang Y."/>
            <person name="Hong G."/>
            <person name="Han B."/>
            <person name="Choisne N."/>
            <person name="Demange N."/>
            <person name="Orjeda G."/>
            <person name="Samain S."/>
            <person name="Cattolico L."/>
            <person name="Pelletier E."/>
            <person name="Couloux A."/>
            <person name="Segurens B."/>
            <person name="Wincker P."/>
            <person name="D'Hont A."/>
            <person name="Scarpelli C."/>
            <person name="Weissenbach J."/>
            <person name="Salanoubat M."/>
            <person name="Quetier F."/>
            <person name="Yu Y."/>
            <person name="Kim H.R."/>
            <person name="Rambo T."/>
            <person name="Currie J."/>
            <person name="Collura K."/>
            <person name="Luo M."/>
            <person name="Yang T."/>
            <person name="Ammiraju J.S.S."/>
            <person name="Engler F."/>
            <person name="Soderlund C."/>
            <person name="Wing R.A."/>
            <person name="Palmer L.E."/>
            <person name="de la Bastide M."/>
            <person name="Spiegel L."/>
            <person name="Nascimento L."/>
            <person name="Zutavern T."/>
            <person name="O'Shaughnessy A."/>
            <person name="Dike S."/>
            <person name="Dedhia N."/>
            <person name="Preston R."/>
            <person name="Balija V."/>
            <person name="McCombie W.R."/>
            <person name="Chow T."/>
            <person name="Chen H."/>
            <person name="Chung M."/>
            <person name="Chen C."/>
            <person name="Shaw J."/>
            <person name="Wu H."/>
            <person name="Hsiao K."/>
            <person name="Chao Y."/>
            <person name="Chu M."/>
            <person name="Cheng C."/>
            <person name="Hour A."/>
            <person name="Lee P."/>
            <person name="Lin S."/>
            <person name="Lin Y."/>
            <person name="Liou J."/>
            <person name="Liu S."/>
            <person name="Hsing Y."/>
            <person name="Raghuvanshi S."/>
            <person name="Mohanty A."/>
            <person name="Bharti A.K."/>
            <person name="Gaur A."/>
            <person name="Gupta V."/>
            <person name="Kumar D."/>
            <person name="Ravi V."/>
            <person name="Vij S."/>
            <person name="Kapur A."/>
            <person name="Khurana P."/>
            <person name="Khurana P."/>
            <person name="Khurana J.P."/>
            <person name="Tyagi A.K."/>
            <person name="Gaikwad K."/>
            <person name="Singh A."/>
            <person name="Dalal V."/>
            <person name="Srivastava S."/>
            <person name="Dixit A."/>
            <person name="Pal A.K."/>
            <person name="Ghazi I.A."/>
            <person name="Yadav M."/>
            <person name="Pandit A."/>
            <person name="Bhargava A."/>
            <person name="Sureshbabu K."/>
            <person name="Batra K."/>
            <person name="Sharma T.R."/>
            <person name="Mohapatra T."/>
            <person name="Singh N.K."/>
            <person name="Messing J."/>
            <person name="Nelson A.B."/>
            <person name="Fuks G."/>
            <person name="Kavchok S."/>
            <person name="Keizer G."/>
            <person name="Linton E."/>
            <person name="Llaca V."/>
            <person name="Song R."/>
            <person name="Tanyolac B."/>
            <person name="Young S."/>
            <person name="Ho-Il K."/>
            <person name="Hahn J.H."/>
            <person name="Sangsakoo G."/>
            <person name="Vanavichit A."/>
            <person name="de Mattos Luiz.A.T."/>
            <person name="Zimmer P.D."/>
            <person name="Malone G."/>
            <person name="Dellagostin O."/>
            <person name="de Oliveira A.C."/>
            <person name="Bevan M."/>
            <person name="Bancroft I."/>
            <person name="Minx P."/>
            <person name="Cordum H."/>
            <person name="Wilson R."/>
            <person name="Cheng Z."/>
            <person name="Jin W."/>
            <person name="Jiang J."/>
            <person name="Leong S.A."/>
            <person name="Iwama H."/>
            <person name="Gojobori T."/>
            <person name="Itoh T."/>
            <person name="Niimura Y."/>
            <person name="Fujii Y."/>
            <person name="Habara T."/>
            <person name="Sakai H."/>
            <person name="Sato Y."/>
            <person name="Wilson G."/>
            <person name="Kumar K."/>
            <person name="McCouch S."/>
            <person name="Juretic N."/>
            <person name="Hoen D."/>
            <person name="Wright S."/>
            <person name="Bruskiewich R."/>
            <person name="Bureau T."/>
            <person name="Miyao A."/>
            <person name="Hirochika H."/>
            <person name="Nishikawa T."/>
            <person name="Kadowaki K."/>
            <person name="Sugiura M."/>
            <person name="Burr B."/>
            <person name="Sasaki T."/>
        </authorList>
    </citation>
    <scope>NUCLEOTIDE SEQUENCE [LARGE SCALE GENOMIC DNA]</scope>
    <source>
        <strain evidence="3">cv. Nipponbare</strain>
    </source>
</reference>